<name>A0A1Y1XSK0_9FUNG</name>
<dbReference type="AlphaFoldDB" id="A0A1Y1XSK0"/>
<dbReference type="EMBL" id="MCFG01000001">
    <property type="protein sequence ID" value="ORX88284.1"/>
    <property type="molecule type" value="Genomic_DNA"/>
</dbReference>
<gene>
    <name evidence="1" type="ORF">BCR32DRAFT_263717</name>
</gene>
<accession>A0A1Y1XSK0</accession>
<dbReference type="OrthoDB" id="2159165at2759"/>
<evidence type="ECO:0000313" key="2">
    <source>
        <dbReference type="Proteomes" id="UP000193944"/>
    </source>
</evidence>
<sequence>MVIQKKSDILFNSSFVHSFNQEDCKKNIDNFNILNNISNVKSLKKNMLETSTNCNNNHIIVPKSSTSEIYSDKYIQHIKDLKKEAFKDLQLQLQRENYSWWKKQYYLENKRKNEKYEENENDINHNHSFIIQNNSNINIELSSISNLLQKNNSFSSDCSTFSSYSSEDSDISNKNINEKLEISFLKTDSINDKNDKNFINYRHSNINNNNNNNNNININNNNENNSINNINNNKSLKSIKYPFDNLYDESPSIYDGKRERKNDINDDYSYINSKRNKHDGNSIEYKSPPLNSISKYYFNYKNHSYKNNSFIKDKINNNHSIKKNDCNSNLNSFPSIYYNSHKKESSFLLNNYKSSNHEELNSKDILSDNIIKHTIKEPNEKELSSLYQLCKTMSVKDYSEVLDYEEKHKPVYDTSYYGLIGDLF</sequence>
<dbReference type="Proteomes" id="UP000193944">
    <property type="component" value="Unassembled WGS sequence"/>
</dbReference>
<protein>
    <submittedName>
        <fullName evidence="1">Uncharacterized protein</fullName>
    </submittedName>
</protein>
<reference evidence="1 2" key="2">
    <citation type="submission" date="2016-08" db="EMBL/GenBank/DDBJ databases">
        <title>Pervasive Adenine N6-methylation of Active Genes in Fungi.</title>
        <authorList>
            <consortium name="DOE Joint Genome Institute"/>
            <person name="Mondo S.J."/>
            <person name="Dannebaum R.O."/>
            <person name="Kuo R.C."/>
            <person name="Labutti K."/>
            <person name="Haridas S."/>
            <person name="Kuo A."/>
            <person name="Salamov A."/>
            <person name="Ahrendt S.R."/>
            <person name="Lipzen A."/>
            <person name="Sullivan W."/>
            <person name="Andreopoulos W.B."/>
            <person name="Clum A."/>
            <person name="Lindquist E."/>
            <person name="Daum C."/>
            <person name="Ramamoorthy G.K."/>
            <person name="Gryganskyi A."/>
            <person name="Culley D."/>
            <person name="Magnuson J.K."/>
            <person name="James T.Y."/>
            <person name="O'Malley M.A."/>
            <person name="Stajich J.E."/>
            <person name="Spatafora J.W."/>
            <person name="Visel A."/>
            <person name="Grigoriev I.V."/>
        </authorList>
    </citation>
    <scope>NUCLEOTIDE SEQUENCE [LARGE SCALE GENOMIC DNA]</scope>
    <source>
        <strain evidence="1 2">S4</strain>
    </source>
</reference>
<keyword evidence="2" id="KW-1185">Reference proteome</keyword>
<organism evidence="1 2">
    <name type="scientific">Anaeromyces robustus</name>
    <dbReference type="NCBI Taxonomy" id="1754192"/>
    <lineage>
        <taxon>Eukaryota</taxon>
        <taxon>Fungi</taxon>
        <taxon>Fungi incertae sedis</taxon>
        <taxon>Chytridiomycota</taxon>
        <taxon>Chytridiomycota incertae sedis</taxon>
        <taxon>Neocallimastigomycetes</taxon>
        <taxon>Neocallimastigales</taxon>
        <taxon>Neocallimastigaceae</taxon>
        <taxon>Anaeromyces</taxon>
    </lineage>
</organism>
<reference evidence="1 2" key="1">
    <citation type="submission" date="2016-08" db="EMBL/GenBank/DDBJ databases">
        <title>A Parts List for Fungal Cellulosomes Revealed by Comparative Genomics.</title>
        <authorList>
            <consortium name="DOE Joint Genome Institute"/>
            <person name="Haitjema C.H."/>
            <person name="Gilmore S.P."/>
            <person name="Henske J.K."/>
            <person name="Solomon K.V."/>
            <person name="De Groot R."/>
            <person name="Kuo A."/>
            <person name="Mondo S.J."/>
            <person name="Salamov A.A."/>
            <person name="Labutti K."/>
            <person name="Zhao Z."/>
            <person name="Chiniquy J."/>
            <person name="Barry K."/>
            <person name="Brewer H.M."/>
            <person name="Purvine S.O."/>
            <person name="Wright A.T."/>
            <person name="Boxma B."/>
            <person name="Van Alen T."/>
            <person name="Hackstein J.H."/>
            <person name="Baker S.E."/>
            <person name="Grigoriev I.V."/>
            <person name="O'Malley M.A."/>
        </authorList>
    </citation>
    <scope>NUCLEOTIDE SEQUENCE [LARGE SCALE GENOMIC DNA]</scope>
    <source>
        <strain evidence="1 2">S4</strain>
    </source>
</reference>
<comment type="caution">
    <text evidence="1">The sequence shown here is derived from an EMBL/GenBank/DDBJ whole genome shotgun (WGS) entry which is preliminary data.</text>
</comment>
<proteinExistence type="predicted"/>
<evidence type="ECO:0000313" key="1">
    <source>
        <dbReference type="EMBL" id="ORX88284.1"/>
    </source>
</evidence>